<keyword evidence="1" id="KW-0344">Guanine-nucleotide releasing factor</keyword>
<reference evidence="4 5" key="1">
    <citation type="submission" date="2018-07" db="EMBL/GenBank/DDBJ databases">
        <title>Genomic Encyclopedia of Type Strains, Phase III (KMG-III): the genomes of soil and plant-associated and newly described type strains.</title>
        <authorList>
            <person name="Whitman W."/>
        </authorList>
    </citation>
    <scope>NUCLEOTIDE SEQUENCE [LARGE SCALE GENOMIC DNA]</scope>
    <source>
        <strain evidence="4 5">CECT 7287</strain>
    </source>
</reference>
<keyword evidence="2" id="KW-0677">Repeat</keyword>
<evidence type="ECO:0000313" key="4">
    <source>
        <dbReference type="EMBL" id="RED76797.1"/>
    </source>
</evidence>
<dbReference type="GO" id="GO:0005085">
    <property type="term" value="F:guanyl-nucleotide exchange factor activity"/>
    <property type="evidence" value="ECO:0007669"/>
    <property type="project" value="TreeGrafter"/>
</dbReference>
<dbReference type="Pfam" id="PF00395">
    <property type="entry name" value="SLH"/>
    <property type="match status" value="3"/>
</dbReference>
<dbReference type="InterPro" id="IPR058923">
    <property type="entry name" value="RCC1-like_dom"/>
</dbReference>
<dbReference type="GO" id="GO:0005737">
    <property type="term" value="C:cytoplasm"/>
    <property type="evidence" value="ECO:0007669"/>
    <property type="project" value="TreeGrafter"/>
</dbReference>
<dbReference type="InterPro" id="IPR025883">
    <property type="entry name" value="Cadherin-like_domain"/>
</dbReference>
<evidence type="ECO:0000256" key="2">
    <source>
        <dbReference type="ARBA" id="ARBA00022737"/>
    </source>
</evidence>
<comment type="caution">
    <text evidence="4">The sequence shown here is derived from an EMBL/GenBank/DDBJ whole genome shotgun (WGS) entry which is preliminary data.</text>
</comment>
<proteinExistence type="predicted"/>
<dbReference type="SUPFAM" id="SSF50985">
    <property type="entry name" value="RCC1/BLIP-II"/>
    <property type="match status" value="1"/>
</dbReference>
<dbReference type="PROSITE" id="PS50012">
    <property type="entry name" value="RCC1_3"/>
    <property type="match status" value="5"/>
</dbReference>
<dbReference type="InterPro" id="IPR000408">
    <property type="entry name" value="Reg_chr_condens"/>
</dbReference>
<evidence type="ECO:0000313" key="5">
    <source>
        <dbReference type="Proteomes" id="UP000256977"/>
    </source>
</evidence>
<dbReference type="EMBL" id="QRDZ01000010">
    <property type="protein sequence ID" value="RED76797.1"/>
    <property type="molecule type" value="Genomic_DNA"/>
</dbReference>
<dbReference type="RefSeq" id="WP_116061267.1">
    <property type="nucleotide sequence ID" value="NZ_QRDZ01000010.1"/>
</dbReference>
<feature type="domain" description="SLH" evidence="3">
    <location>
        <begin position="1148"/>
        <end position="1211"/>
    </location>
</feature>
<organism evidence="4 5">
    <name type="scientific">Cohnella phaseoli</name>
    <dbReference type="NCBI Taxonomy" id="456490"/>
    <lineage>
        <taxon>Bacteria</taxon>
        <taxon>Bacillati</taxon>
        <taxon>Bacillota</taxon>
        <taxon>Bacilli</taxon>
        <taxon>Bacillales</taxon>
        <taxon>Paenibacillaceae</taxon>
        <taxon>Cohnella</taxon>
    </lineage>
</organism>
<dbReference type="PANTHER" id="PTHR45982:SF1">
    <property type="entry name" value="REGULATOR OF CHROMOSOME CONDENSATION"/>
    <property type="match status" value="1"/>
</dbReference>
<accession>A0A3D9JTD5</accession>
<name>A0A3D9JTD5_9BACL</name>
<dbReference type="InterPro" id="IPR001119">
    <property type="entry name" value="SLH_dom"/>
</dbReference>
<dbReference type="PANTHER" id="PTHR45982">
    <property type="entry name" value="REGULATOR OF CHROMOSOME CONDENSATION"/>
    <property type="match status" value="1"/>
</dbReference>
<keyword evidence="5" id="KW-1185">Reference proteome</keyword>
<evidence type="ECO:0000259" key="3">
    <source>
        <dbReference type="PROSITE" id="PS51272"/>
    </source>
</evidence>
<protein>
    <submittedName>
        <fullName evidence="4">Alpha-tubulin suppressor-like RCC1 family protein</fullName>
    </submittedName>
</protein>
<dbReference type="InterPro" id="IPR051553">
    <property type="entry name" value="Ran_GTPase-activating"/>
</dbReference>
<dbReference type="Proteomes" id="UP000256977">
    <property type="component" value="Unassembled WGS sequence"/>
</dbReference>
<evidence type="ECO:0000256" key="1">
    <source>
        <dbReference type="ARBA" id="ARBA00022658"/>
    </source>
</evidence>
<dbReference type="Pfam" id="PF12733">
    <property type="entry name" value="Cadherin-like"/>
    <property type="match status" value="2"/>
</dbReference>
<dbReference type="Gene3D" id="2.130.10.30">
    <property type="entry name" value="Regulator of chromosome condensation 1/beta-lactamase-inhibitor protein II"/>
    <property type="match status" value="2"/>
</dbReference>
<dbReference type="Pfam" id="PF25390">
    <property type="entry name" value="WD40_RLD"/>
    <property type="match status" value="1"/>
</dbReference>
<gene>
    <name evidence="4" type="ORF">DFP98_11016</name>
</gene>
<dbReference type="InterPro" id="IPR009091">
    <property type="entry name" value="RCC1/BLIP-II"/>
</dbReference>
<feature type="domain" description="SLH" evidence="3">
    <location>
        <begin position="1277"/>
        <end position="1337"/>
    </location>
</feature>
<dbReference type="PROSITE" id="PS51272">
    <property type="entry name" value="SLH"/>
    <property type="match status" value="3"/>
</dbReference>
<dbReference type="InterPro" id="IPR044048">
    <property type="entry name" value="Big_12"/>
</dbReference>
<dbReference type="Pfam" id="PF19078">
    <property type="entry name" value="Big_12"/>
    <property type="match status" value="1"/>
</dbReference>
<dbReference type="PROSITE" id="PS00626">
    <property type="entry name" value="RCC1_2"/>
    <property type="match status" value="5"/>
</dbReference>
<sequence length="1337" mass="139049">MVKIGVGVFVKQVLYKIVQLVTSFALLLSLTAPFGIQSADAAQTGIGSRTQQIAAGMYHSLALKSDGTVVAWGPAFFEEVKVPADLTGVVSIAAGSSHSLALKSDGTVVAWGDNYYGQTTVPAGLTGVVSIAAGGWHSLALKSDGTVVAWGYNSLGQIDVPADLTGVVSIAAGQYQSLALKLDGTVVAWGKNVFVQPITVPAGLTDVVAIAAGSSHSLALKSDGTVVAWGYNGNGQTNVPAGLTGVVSIAAKSDTSMALKSDGTVVAWGNNYFGQATVPADLNGVVSIAAGPDHSLALKSDGTVVAWGSNGYGQITVPGSDNLVGLTVQEGPLDSPFSSADTSYTYYYNGLSVSDVHVTATLEETAHTSLSINGQPQASGSIATVSFSGESTVIPVRVEPYFKPGKTYTITVMRDSTPPDIQFDLNGNATPSKYASTRVEVTDAESGLDPASVQYAWSQNTAVPTDGWADFVSGETLERTGVDGNWYLHVRAVDKVGNVANVVSQAYALSTPPTVVVSSTAGGTVNAAFPITITFSEPVDDLDDGSIMVGNGTVSNVARSSTSVYTATITPIVSGHAVTVRVLANATSDAAGNGNEASNVATFLYDTTKPVVSFDFTDDQRLAAPPSSVRVSVSEAVYWAADRTELNAGNALPLLSMDKDDEAFTAYTASYEEANRTYTLTFDGKLDDGVYTVSVLGNTVENVYHNTLDATSASFIVAVPVVTGISGNRTGFTNAGWSAVVDITGHNLTGQSVSVYVDGEAAAPAHVISDTSASAVITLPPNTSASDNIHILTVYVNGVEAAGRSVTMIVHAPSGNADLSGLSLSPGSLSPSPFAATTTAYTASVGNNIGSVTVTPSVADSTATVTASVYGKAGELVQGPLVLPSGMASPPLLLEAGSNRIAVVVTAESGTTKTYNLTVTRAVSHSNTAPGGGSMPDVAKPIIDLNGTSLDPDTLDISVPSVTLIVTPNQDGMAYVSIPAIILADLADKNDSLMIEIQTPYGSYQVPVGLASLIPELKDLLVANNLNAEDICFKITLTDKSGDRAIQAVLADGMPNGKRIGAVVDFHMEIVNGKSGKTIGASNRFSEALTRIITMPKDMTGMPEQWGAFRYNESTKEFEFVPARTEQVNGAWVVSIRSYSNSVYVVAEQAVSFADVQNHWSQSLVQLAAAKGLVSGVGNGRYAPDESVTRAEFAAMLVRVLGRGASTSDSAAPYGDVQPNAWYFAEVAEAKELGLLDFAIGGWIMPDQPLTREEMASMLAAAMKLEKLSTSGNHSTLESYKDIAEINPAFMADVRMVVELNVMTGISKNTFRPKGETTRAEAATVLIRILKAHEWID</sequence>
<feature type="domain" description="SLH" evidence="3">
    <location>
        <begin position="1213"/>
        <end position="1273"/>
    </location>
</feature>